<dbReference type="PRINTS" id="PR00036">
    <property type="entry name" value="HTHLACI"/>
</dbReference>
<keyword evidence="6" id="KW-1185">Reference proteome</keyword>
<keyword evidence="1" id="KW-0805">Transcription regulation</keyword>
<dbReference type="InterPro" id="IPR000843">
    <property type="entry name" value="HTH_LacI"/>
</dbReference>
<comment type="caution">
    <text evidence="5">The sequence shown here is derived from an EMBL/GenBank/DDBJ whole genome shotgun (WGS) entry which is preliminary data.</text>
</comment>
<name>A0A271J1D9_9BACT</name>
<feature type="domain" description="HTH lacI-type" evidence="4">
    <location>
        <begin position="3"/>
        <end position="57"/>
    </location>
</feature>
<evidence type="ECO:0000256" key="2">
    <source>
        <dbReference type="ARBA" id="ARBA00023125"/>
    </source>
</evidence>
<keyword evidence="2" id="KW-0238">DNA-binding</keyword>
<dbReference type="AlphaFoldDB" id="A0A271J1D9"/>
<gene>
    <name evidence="5" type="ORF">BSZ37_12165</name>
</gene>
<dbReference type="InterPro" id="IPR028082">
    <property type="entry name" value="Peripla_BP_I"/>
</dbReference>
<dbReference type="RefSeq" id="WP_095510793.1">
    <property type="nucleotide sequence ID" value="NZ_MQWD01000001.1"/>
</dbReference>
<dbReference type="Pfam" id="PF13377">
    <property type="entry name" value="Peripla_BP_3"/>
    <property type="match status" value="1"/>
</dbReference>
<dbReference type="SMART" id="SM00354">
    <property type="entry name" value="HTH_LACI"/>
    <property type="match status" value="1"/>
</dbReference>
<evidence type="ECO:0000313" key="5">
    <source>
        <dbReference type="EMBL" id="PAP77127.1"/>
    </source>
</evidence>
<dbReference type="Gene3D" id="3.40.50.2300">
    <property type="match status" value="2"/>
</dbReference>
<dbReference type="CDD" id="cd06267">
    <property type="entry name" value="PBP1_LacI_sugar_binding-like"/>
    <property type="match status" value="1"/>
</dbReference>
<reference evidence="5 6" key="1">
    <citation type="submission" date="2016-11" db="EMBL/GenBank/DDBJ databases">
        <title>Study of marine rhodopsin-containing bacteria.</title>
        <authorList>
            <person name="Yoshizawa S."/>
            <person name="Kumagai Y."/>
            <person name="Kogure K."/>
        </authorList>
    </citation>
    <scope>NUCLEOTIDE SEQUENCE [LARGE SCALE GENOMIC DNA]</scope>
    <source>
        <strain evidence="5 6">SAORIC-28</strain>
    </source>
</reference>
<dbReference type="EMBL" id="MQWD01000001">
    <property type="protein sequence ID" value="PAP77127.1"/>
    <property type="molecule type" value="Genomic_DNA"/>
</dbReference>
<accession>A0A271J1D9</accession>
<dbReference type="GO" id="GO:0003700">
    <property type="term" value="F:DNA-binding transcription factor activity"/>
    <property type="evidence" value="ECO:0007669"/>
    <property type="project" value="TreeGrafter"/>
</dbReference>
<dbReference type="InterPro" id="IPR010982">
    <property type="entry name" value="Lambda_DNA-bd_dom_sf"/>
</dbReference>
<dbReference type="GO" id="GO:0000976">
    <property type="term" value="F:transcription cis-regulatory region binding"/>
    <property type="evidence" value="ECO:0007669"/>
    <property type="project" value="TreeGrafter"/>
</dbReference>
<dbReference type="PANTHER" id="PTHR30146">
    <property type="entry name" value="LACI-RELATED TRANSCRIPTIONAL REPRESSOR"/>
    <property type="match status" value="1"/>
</dbReference>
<dbReference type="Pfam" id="PF00356">
    <property type="entry name" value="LacI"/>
    <property type="match status" value="1"/>
</dbReference>
<dbReference type="InterPro" id="IPR046335">
    <property type="entry name" value="LacI/GalR-like_sensor"/>
</dbReference>
<protein>
    <recommendedName>
        <fullName evidence="4">HTH lacI-type domain-containing protein</fullName>
    </recommendedName>
</protein>
<dbReference type="PROSITE" id="PS50932">
    <property type="entry name" value="HTH_LACI_2"/>
    <property type="match status" value="1"/>
</dbReference>
<organism evidence="5 6">
    <name type="scientific">Rubrivirga marina</name>
    <dbReference type="NCBI Taxonomy" id="1196024"/>
    <lineage>
        <taxon>Bacteria</taxon>
        <taxon>Pseudomonadati</taxon>
        <taxon>Rhodothermota</taxon>
        <taxon>Rhodothermia</taxon>
        <taxon>Rhodothermales</taxon>
        <taxon>Rubricoccaceae</taxon>
        <taxon>Rubrivirga</taxon>
    </lineage>
</organism>
<dbReference type="SUPFAM" id="SSF53822">
    <property type="entry name" value="Periplasmic binding protein-like I"/>
    <property type="match status" value="1"/>
</dbReference>
<evidence type="ECO:0000313" key="6">
    <source>
        <dbReference type="Proteomes" id="UP000216339"/>
    </source>
</evidence>
<keyword evidence="3" id="KW-0804">Transcription</keyword>
<evidence type="ECO:0000259" key="4">
    <source>
        <dbReference type="PROSITE" id="PS50932"/>
    </source>
</evidence>
<evidence type="ECO:0000256" key="3">
    <source>
        <dbReference type="ARBA" id="ARBA00023163"/>
    </source>
</evidence>
<proteinExistence type="predicted"/>
<sequence>MVPTIRDVAQRAGVSISTVSRVLNNSAAVDEAKRQRVQEAAKALGYSPNPAALSLLGQSTGGIGVLLPYIAGDFFSEFLHGIDRLTSDNGYFLVVSSSHRNVKEFRAVIQGLNRRVDGLIVMSTEVPAQTVCGWLPPNLPIVFVNTEVDRDDIEAVNFDNRGGAYRLTEHLLEQGHRRIGFVKGPDASCDADDRLEGFRAALRDHGVEPNPALEVAGDFTLEAGQSAVPAFLALDPRPTAIFAANDLSAYGVVSALRDAGLDVPGDVAVAGFDDIQLSRFSSPTLTTVHAPVREMGQSAIERLLAQIKGAGGRDREAVTLDTEVVVRESTAS</sequence>
<dbReference type="Proteomes" id="UP000216339">
    <property type="component" value="Unassembled WGS sequence"/>
</dbReference>
<dbReference type="CDD" id="cd01392">
    <property type="entry name" value="HTH_LacI"/>
    <property type="match status" value="1"/>
</dbReference>
<evidence type="ECO:0000256" key="1">
    <source>
        <dbReference type="ARBA" id="ARBA00023015"/>
    </source>
</evidence>
<dbReference type="PROSITE" id="PS00356">
    <property type="entry name" value="HTH_LACI_1"/>
    <property type="match status" value="1"/>
</dbReference>
<dbReference type="SUPFAM" id="SSF47413">
    <property type="entry name" value="lambda repressor-like DNA-binding domains"/>
    <property type="match status" value="1"/>
</dbReference>
<dbReference type="Gene3D" id="1.10.260.40">
    <property type="entry name" value="lambda repressor-like DNA-binding domains"/>
    <property type="match status" value="1"/>
</dbReference>
<dbReference type="OrthoDB" id="9803256at2"/>
<dbReference type="PANTHER" id="PTHR30146:SF109">
    <property type="entry name" value="HTH-TYPE TRANSCRIPTIONAL REGULATOR GALS"/>
    <property type="match status" value="1"/>
</dbReference>